<keyword evidence="10 16" id="KW-0249">Electron transport</keyword>
<keyword evidence="8 16" id="KW-0999">Mitochondrion inner membrane</keyword>
<dbReference type="FunFam" id="2.60.40.420:FF:000001">
    <property type="entry name" value="Cytochrome c oxidase subunit 2"/>
    <property type="match status" value="1"/>
</dbReference>
<evidence type="ECO:0000256" key="4">
    <source>
        <dbReference type="ARBA" id="ARBA00022448"/>
    </source>
</evidence>
<evidence type="ECO:0000256" key="14">
    <source>
        <dbReference type="ARBA" id="ARBA00023136"/>
    </source>
</evidence>
<feature type="transmembrane region" description="Helical" evidence="17">
    <location>
        <begin position="40"/>
        <end position="59"/>
    </location>
</feature>
<reference evidence="20" key="1">
    <citation type="journal article" date="2014" name="Proc. Natl. Acad. Sci. U.S.A.">
        <title>Massive programmed translational jumping in mitochondria.</title>
        <authorList>
            <person name="Lang B.F."/>
            <person name="Jakubkova M."/>
            <person name="Hegedusova E."/>
            <person name="Daoud R."/>
            <person name="Forget L."/>
            <person name="Brejova B."/>
            <person name="Vinar T."/>
            <person name="Kosa P."/>
            <person name="Fricova D."/>
            <person name="Nebohacova M."/>
            <person name="Griac P."/>
            <person name="Tomaska L."/>
            <person name="Burger G."/>
            <person name="Nosek J."/>
        </authorList>
    </citation>
    <scope>NUCLEOTIDE SEQUENCE</scope>
    <source>
        <strain evidence="20">NRRL Y-17686</strain>
    </source>
</reference>
<dbReference type="CDD" id="cd13912">
    <property type="entry name" value="CcO_II_C"/>
    <property type="match status" value="1"/>
</dbReference>
<dbReference type="GO" id="GO:0005507">
    <property type="term" value="F:copper ion binding"/>
    <property type="evidence" value="ECO:0007669"/>
    <property type="project" value="InterPro"/>
</dbReference>
<keyword evidence="4 16" id="KW-0813">Transport</keyword>
<keyword evidence="13 16" id="KW-0496">Mitochondrion</keyword>
<proteinExistence type="inferred from homology"/>
<dbReference type="InterPro" id="IPR034210">
    <property type="entry name" value="CcO_II_C"/>
</dbReference>
<keyword evidence="7 16" id="KW-0479">Metal-binding</keyword>
<keyword evidence="9" id="KW-1278">Translocase</keyword>
<dbReference type="NCBIfam" id="TIGR02866">
    <property type="entry name" value="CoxB"/>
    <property type="match status" value="1"/>
</dbReference>
<dbReference type="Gene3D" id="1.10.287.90">
    <property type="match status" value="1"/>
</dbReference>
<keyword evidence="11 17" id="KW-1133">Transmembrane helix</keyword>
<evidence type="ECO:0000256" key="16">
    <source>
        <dbReference type="RuleBase" id="RU000457"/>
    </source>
</evidence>
<keyword evidence="20" id="KW-0560">Oxidoreductase</keyword>
<comment type="similarity">
    <text evidence="2 16">Belongs to the cytochrome c oxidase subunit 2 family.</text>
</comment>
<evidence type="ECO:0000256" key="1">
    <source>
        <dbReference type="ARBA" id="ARBA00004448"/>
    </source>
</evidence>
<keyword evidence="6 16" id="KW-0812">Transmembrane</keyword>
<dbReference type="InterPro" id="IPR002429">
    <property type="entry name" value="CcO_II-like_C"/>
</dbReference>
<dbReference type="GO" id="GO:0006123">
    <property type="term" value="P:mitochondrial electron transport, cytochrome c to oxygen"/>
    <property type="evidence" value="ECO:0007669"/>
    <property type="project" value="UniProtKB-ARBA"/>
</dbReference>
<evidence type="ECO:0000256" key="2">
    <source>
        <dbReference type="ARBA" id="ARBA00007866"/>
    </source>
</evidence>
<evidence type="ECO:0000256" key="13">
    <source>
        <dbReference type="ARBA" id="ARBA00023128"/>
    </source>
</evidence>
<keyword evidence="5 16" id="KW-0679">Respiratory chain</keyword>
<dbReference type="InterPro" id="IPR036257">
    <property type="entry name" value="Cyt_c_oxidase_su2_TM_sf"/>
</dbReference>
<evidence type="ECO:0000256" key="15">
    <source>
        <dbReference type="ARBA" id="ARBA00049512"/>
    </source>
</evidence>
<evidence type="ECO:0000256" key="12">
    <source>
        <dbReference type="ARBA" id="ARBA00023008"/>
    </source>
</evidence>
<keyword evidence="14 16" id="KW-0472">Membrane</keyword>
<gene>
    <name evidence="20" type="primary">cox2</name>
</gene>
<dbReference type="PROSITE" id="PS00078">
    <property type="entry name" value="COX2"/>
    <property type="match status" value="1"/>
</dbReference>
<evidence type="ECO:0000256" key="17">
    <source>
        <dbReference type="SAM" id="Phobius"/>
    </source>
</evidence>
<comment type="subcellular location">
    <subcellularLocation>
        <location evidence="1 16">Mitochondrion inner membrane</location>
        <topology evidence="1 16">Multi-pass membrane protein</topology>
    </subcellularLocation>
</comment>
<feature type="domain" description="Cytochrome oxidase subunit II transmembrane region profile" evidence="19">
    <location>
        <begin position="14"/>
        <end position="108"/>
    </location>
</feature>
<dbReference type="InterPro" id="IPR011759">
    <property type="entry name" value="Cyt_c_oxidase_su2_TM_dom"/>
</dbReference>
<dbReference type="InterPro" id="IPR001505">
    <property type="entry name" value="Copper_CuA"/>
</dbReference>
<sequence length="249" mass="28719">MSLMMNNSLMFNDVPKPWGMFFQDSATAMAEGMMEVHDTMMFYMMMVLTLVTYILYSMVTTFSKNPMSYKYMMHGTTLEVVWTMFPAVMLMLIALPSFVLLYLSDEVMDPAMTVKAMGYQWYWVYEYSDFINESGETIQLESYIMPDELLEEGQLHALDVDNRLVLPIDTHIRMVVTANDVIHDFFVPSLGMKIDACPGRLNQLSAMIQREGVFYGQCSELCGTAHAYMPIVMEAVTLPKYLEWLNEQE</sequence>
<evidence type="ECO:0000259" key="19">
    <source>
        <dbReference type="PROSITE" id="PS50999"/>
    </source>
</evidence>
<name>A0A023UMF9_9ASCO</name>
<dbReference type="InterPro" id="IPR045187">
    <property type="entry name" value="CcO_II"/>
</dbReference>
<dbReference type="GO" id="GO:0045277">
    <property type="term" value="C:respiratory chain complex IV"/>
    <property type="evidence" value="ECO:0007669"/>
    <property type="project" value="UniProtKB-ARBA"/>
</dbReference>
<feature type="transmembrane region" description="Helical" evidence="17">
    <location>
        <begin position="80"/>
        <end position="103"/>
    </location>
</feature>
<dbReference type="GO" id="GO:0016491">
    <property type="term" value="F:oxidoreductase activity"/>
    <property type="evidence" value="ECO:0007669"/>
    <property type="project" value="UniProtKB-KW"/>
</dbReference>
<dbReference type="GeneID" id="19351080"/>
<evidence type="ECO:0000313" key="20">
    <source>
        <dbReference type="EMBL" id="AHY04974.1"/>
    </source>
</evidence>
<dbReference type="PROSITE" id="PS50857">
    <property type="entry name" value="COX2_CUA"/>
    <property type="match status" value="1"/>
</dbReference>
<evidence type="ECO:0000256" key="6">
    <source>
        <dbReference type="ARBA" id="ARBA00022692"/>
    </source>
</evidence>
<evidence type="ECO:0000256" key="5">
    <source>
        <dbReference type="ARBA" id="ARBA00022660"/>
    </source>
</evidence>
<dbReference type="SUPFAM" id="SSF49503">
    <property type="entry name" value="Cupredoxins"/>
    <property type="match status" value="1"/>
</dbReference>
<dbReference type="FunFam" id="1.10.287.90:FF:000004">
    <property type="entry name" value="Cytochrome c oxidase subunit 2"/>
    <property type="match status" value="1"/>
</dbReference>
<dbReference type="AlphaFoldDB" id="A0A023UMF9"/>
<dbReference type="PANTHER" id="PTHR22888">
    <property type="entry name" value="CYTOCHROME C OXIDASE, SUBUNIT II"/>
    <property type="match status" value="1"/>
</dbReference>
<dbReference type="PRINTS" id="PR01166">
    <property type="entry name" value="CYCOXIDASEII"/>
</dbReference>
<evidence type="ECO:0000256" key="9">
    <source>
        <dbReference type="ARBA" id="ARBA00022967"/>
    </source>
</evidence>
<protein>
    <recommendedName>
        <fullName evidence="3 16">Cytochrome c oxidase subunit 2</fullName>
    </recommendedName>
</protein>
<dbReference type="SUPFAM" id="SSF81464">
    <property type="entry name" value="Cytochrome c oxidase subunit II-like, transmembrane region"/>
    <property type="match status" value="1"/>
</dbReference>
<evidence type="ECO:0000259" key="18">
    <source>
        <dbReference type="PROSITE" id="PS50857"/>
    </source>
</evidence>
<organism evidence="20">
    <name type="scientific">Magnusiomyces capitatus</name>
    <dbReference type="NCBI Taxonomy" id="1095183"/>
    <lineage>
        <taxon>Eukaryota</taxon>
        <taxon>Fungi</taxon>
        <taxon>Dikarya</taxon>
        <taxon>Ascomycota</taxon>
        <taxon>Saccharomycotina</taxon>
        <taxon>Dipodascomycetes</taxon>
        <taxon>Dipodascales</taxon>
        <taxon>Dipodascaceae</taxon>
        <taxon>Magnusiomyces</taxon>
    </lineage>
</organism>
<dbReference type="RefSeq" id="YP_009029720.1">
    <property type="nucleotide sequence ID" value="NC_024095.1"/>
</dbReference>
<accession>A0A023UMF9</accession>
<evidence type="ECO:0000256" key="8">
    <source>
        <dbReference type="ARBA" id="ARBA00022792"/>
    </source>
</evidence>
<dbReference type="Pfam" id="PF00116">
    <property type="entry name" value="COX2"/>
    <property type="match status" value="1"/>
</dbReference>
<dbReference type="InterPro" id="IPR014222">
    <property type="entry name" value="Cyt_c_oxidase_su2"/>
</dbReference>
<comment type="catalytic activity">
    <reaction evidence="15">
        <text>4 Fe(II)-[cytochrome c] + O2 + 8 H(+)(in) = 4 Fe(III)-[cytochrome c] + 2 H2O + 4 H(+)(out)</text>
        <dbReference type="Rhea" id="RHEA:11436"/>
        <dbReference type="Rhea" id="RHEA-COMP:10350"/>
        <dbReference type="Rhea" id="RHEA-COMP:14399"/>
        <dbReference type="ChEBI" id="CHEBI:15377"/>
        <dbReference type="ChEBI" id="CHEBI:15378"/>
        <dbReference type="ChEBI" id="CHEBI:15379"/>
        <dbReference type="ChEBI" id="CHEBI:29033"/>
        <dbReference type="ChEBI" id="CHEBI:29034"/>
        <dbReference type="EC" id="7.1.1.9"/>
    </reaction>
    <physiologicalReaction direction="left-to-right" evidence="15">
        <dbReference type="Rhea" id="RHEA:11437"/>
    </physiologicalReaction>
</comment>
<evidence type="ECO:0000256" key="10">
    <source>
        <dbReference type="ARBA" id="ARBA00022982"/>
    </source>
</evidence>
<evidence type="ECO:0000256" key="3">
    <source>
        <dbReference type="ARBA" id="ARBA00015946"/>
    </source>
</evidence>
<comment type="function">
    <text evidence="16">Component of the cytochrome c oxidase, the last enzyme in the mitochondrial electron transport chain which drives oxidative phosphorylation. The respiratory chain contains 3 multisubunit complexes succinate dehydrogenase (complex II, CII), ubiquinol-cytochrome c oxidoreductase (cytochrome b-c1 complex, complex III, CIII) and cytochrome c oxidase (complex IV, CIV), that cooperate to transfer electrons derived from NADH and succinate to molecular oxygen, creating an electrochemical gradient over the inner membrane that drives transmembrane transport and the ATP synthase. Cytochrome c oxidase is the component of the respiratory chain that catalyzes the reduction of oxygen to water. Electrons originating from reduced cytochrome c in the intermembrane space (IMS) are transferred via the dinuclear copper A center (CU(A)) of subunit 2 and heme A of subunit 1 to the active site in subunit 1, a binuclear center (BNC) formed by heme A3 and copper B (CU(B)). The BNC reduces molecular oxygen to 2 water molecules using 4 electrons from cytochrome c in the IMS and 4 protons from the mitochondrial matrix.</text>
</comment>
<dbReference type="Pfam" id="PF02790">
    <property type="entry name" value="COX2_TM"/>
    <property type="match status" value="1"/>
</dbReference>
<dbReference type="PANTHER" id="PTHR22888:SF9">
    <property type="entry name" value="CYTOCHROME C OXIDASE SUBUNIT 2"/>
    <property type="match status" value="1"/>
</dbReference>
<dbReference type="Gene3D" id="2.60.40.420">
    <property type="entry name" value="Cupredoxins - blue copper proteins"/>
    <property type="match status" value="1"/>
</dbReference>
<dbReference type="PROSITE" id="PS50999">
    <property type="entry name" value="COX2_TM"/>
    <property type="match status" value="1"/>
</dbReference>
<evidence type="ECO:0000256" key="11">
    <source>
        <dbReference type="ARBA" id="ARBA00022989"/>
    </source>
</evidence>
<geneLocation type="mitochondrion" evidence="20"/>
<feature type="domain" description="Cytochrome oxidase subunit II copper A binding" evidence="18">
    <location>
        <begin position="109"/>
        <end position="247"/>
    </location>
</feature>
<comment type="cofactor">
    <cofactor evidence="16">
        <name>Cu cation</name>
        <dbReference type="ChEBI" id="CHEBI:23378"/>
    </cofactor>
    <text evidence="16">Binds a copper A center.</text>
</comment>
<dbReference type="GO" id="GO:0005743">
    <property type="term" value="C:mitochondrial inner membrane"/>
    <property type="evidence" value="ECO:0007669"/>
    <property type="project" value="UniProtKB-SubCell"/>
</dbReference>
<dbReference type="InterPro" id="IPR008972">
    <property type="entry name" value="Cupredoxin"/>
</dbReference>
<dbReference type="GO" id="GO:0004129">
    <property type="term" value="F:cytochrome-c oxidase activity"/>
    <property type="evidence" value="ECO:0007669"/>
    <property type="project" value="UniProtKB-EC"/>
</dbReference>
<dbReference type="EMBL" id="KJ459952">
    <property type="protein sequence ID" value="AHY04974.1"/>
    <property type="molecule type" value="Genomic_DNA"/>
</dbReference>
<evidence type="ECO:0000256" key="7">
    <source>
        <dbReference type="ARBA" id="ARBA00022723"/>
    </source>
</evidence>
<keyword evidence="12 16" id="KW-0186">Copper</keyword>